<proteinExistence type="predicted"/>
<dbReference type="SUPFAM" id="SSF53335">
    <property type="entry name" value="S-adenosyl-L-methionine-dependent methyltransferases"/>
    <property type="match status" value="1"/>
</dbReference>
<gene>
    <name evidence="4" type="ORF">HRU87_04515</name>
</gene>
<reference evidence="4 5" key="1">
    <citation type="submission" date="2020-05" db="EMBL/GenBank/DDBJ databases">
        <title>Aquirufa sp. strain 15G-AUS-rot a new Aquirufa species.</title>
        <authorList>
            <person name="Pitt A."/>
            <person name="Hahn M.W."/>
        </authorList>
    </citation>
    <scope>NUCLEOTIDE SEQUENCE [LARGE SCALE GENOMIC DNA]</scope>
    <source>
        <strain evidence="4 5">15G-AUS-rot</strain>
    </source>
</reference>
<evidence type="ECO:0000256" key="2">
    <source>
        <dbReference type="ARBA" id="ARBA00022679"/>
    </source>
</evidence>
<dbReference type="PANTHER" id="PTHR47816">
    <property type="entry name" value="RIBOSOMAL RNA SMALL SUBUNIT METHYLTRANSFERASE C"/>
    <property type="match status" value="1"/>
</dbReference>
<evidence type="ECO:0000313" key="5">
    <source>
        <dbReference type="Proteomes" id="UP000501003"/>
    </source>
</evidence>
<protein>
    <submittedName>
        <fullName evidence="4">Methyltransferase</fullName>
    </submittedName>
</protein>
<accession>A0A7D4Q565</accession>
<keyword evidence="1 4" id="KW-0489">Methyltransferase</keyword>
<dbReference type="InterPro" id="IPR029063">
    <property type="entry name" value="SAM-dependent_MTases_sf"/>
</dbReference>
<keyword evidence="5" id="KW-1185">Reference proteome</keyword>
<dbReference type="GO" id="GO:0032259">
    <property type="term" value="P:methylation"/>
    <property type="evidence" value="ECO:0007669"/>
    <property type="project" value="UniProtKB-KW"/>
</dbReference>
<dbReference type="CDD" id="cd02440">
    <property type="entry name" value="AdoMet_MTases"/>
    <property type="match status" value="1"/>
</dbReference>
<evidence type="ECO:0000313" key="4">
    <source>
        <dbReference type="EMBL" id="QKJ25443.1"/>
    </source>
</evidence>
<dbReference type="Gene3D" id="3.40.50.150">
    <property type="entry name" value="Vaccinia Virus protein VP39"/>
    <property type="match status" value="1"/>
</dbReference>
<dbReference type="InterPro" id="IPR007848">
    <property type="entry name" value="Small_mtfrase_dom"/>
</dbReference>
<dbReference type="PANTHER" id="PTHR47816:SF4">
    <property type="entry name" value="RIBOSOMAL RNA SMALL SUBUNIT METHYLTRANSFERASE C"/>
    <property type="match status" value="1"/>
</dbReference>
<dbReference type="RefSeq" id="WP_173493740.1">
    <property type="nucleotide sequence ID" value="NZ_CP054056.1"/>
</dbReference>
<dbReference type="Pfam" id="PF05175">
    <property type="entry name" value="MTS"/>
    <property type="match status" value="1"/>
</dbReference>
<dbReference type="KEGG" id="aqg:HRU87_04515"/>
<keyword evidence="2 4" id="KW-0808">Transferase</keyword>
<organism evidence="4 5">
    <name type="scientific">Aquiluna borgnonia</name>
    <dbReference type="NCBI Taxonomy" id="2499157"/>
    <lineage>
        <taxon>Bacteria</taxon>
        <taxon>Bacillati</taxon>
        <taxon>Actinomycetota</taxon>
        <taxon>Actinomycetes</taxon>
        <taxon>Micrococcales</taxon>
        <taxon>Microbacteriaceae</taxon>
        <taxon>Luna cluster</taxon>
        <taxon>Luna-1 subcluster</taxon>
        <taxon>Aquiluna</taxon>
    </lineage>
</organism>
<evidence type="ECO:0000256" key="1">
    <source>
        <dbReference type="ARBA" id="ARBA00022603"/>
    </source>
</evidence>
<dbReference type="InterPro" id="IPR046977">
    <property type="entry name" value="RsmC/RlmG"/>
</dbReference>
<feature type="domain" description="Methyltransferase small" evidence="3">
    <location>
        <begin position="29"/>
        <end position="196"/>
    </location>
</feature>
<dbReference type="Proteomes" id="UP000501003">
    <property type="component" value="Chromosome"/>
</dbReference>
<dbReference type="EMBL" id="CP054056">
    <property type="protein sequence ID" value="QKJ25443.1"/>
    <property type="molecule type" value="Genomic_DNA"/>
</dbReference>
<dbReference type="AlphaFoldDB" id="A0A7D4Q565"/>
<sequence>MSQEHYFSAEPKGPSQTREVSFTVAERQFTVQASSGTFSATRLDPGTSVLLSYSEEFPDEGNVLDLGCGWGPIALSIAAIKPQTKVWALDINQRSLDLVRSNAKRLGLENVTPSIAVDIPEDVEFSAIWSNPPIRIGKAALHELLTTWLPRLEIGGRAMLVVQKQLGSDSLLKWIQEEFPNFTATRFSTDKGYRILEVTKD</sequence>
<dbReference type="GO" id="GO:0008757">
    <property type="term" value="F:S-adenosylmethionine-dependent methyltransferase activity"/>
    <property type="evidence" value="ECO:0007669"/>
    <property type="project" value="InterPro"/>
</dbReference>
<evidence type="ECO:0000259" key="3">
    <source>
        <dbReference type="Pfam" id="PF05175"/>
    </source>
</evidence>
<name>A0A7D4Q565_9MICO</name>